<name>A0A061APG9_CYBFA</name>
<accession>A0A061APG9</accession>
<feature type="region of interest" description="Disordered" evidence="1">
    <location>
        <begin position="68"/>
        <end position="119"/>
    </location>
</feature>
<feature type="compositionally biased region" description="Low complexity" evidence="1">
    <location>
        <begin position="68"/>
        <end position="88"/>
    </location>
</feature>
<dbReference type="OrthoDB" id="27140at2759"/>
<dbReference type="EMBL" id="MPUK01000010">
    <property type="protein sequence ID" value="ONH65564.1"/>
    <property type="molecule type" value="Genomic_DNA"/>
</dbReference>
<reference evidence="3" key="1">
    <citation type="journal article" date="2014" name="Genome Announc.">
        <title>Genome sequence of the yeast Cyberlindnera fabianii (Hansenula fabianii).</title>
        <authorList>
            <person name="Freel K.C."/>
            <person name="Sarilar V."/>
            <person name="Neuveglise C."/>
            <person name="Devillers H."/>
            <person name="Friedrich A."/>
            <person name="Schacherer J."/>
        </authorList>
    </citation>
    <scope>NUCLEOTIDE SEQUENCE</scope>
    <source>
        <strain evidence="3">YJS4271</strain>
    </source>
</reference>
<evidence type="ECO:0000256" key="1">
    <source>
        <dbReference type="SAM" id="MobiDB-lite"/>
    </source>
</evidence>
<gene>
    <name evidence="4" type="ORF">BON22_4446</name>
    <name evidence="3" type="ORF">CYFA0S_03e03774g</name>
</gene>
<dbReference type="InterPro" id="IPR000195">
    <property type="entry name" value="Rab-GAP-TBC_dom"/>
</dbReference>
<dbReference type="OMA" id="IWLIRWT"/>
<dbReference type="Gene3D" id="1.10.472.80">
    <property type="entry name" value="Ypt/Rab-GAP domain of gyp1p, domain 3"/>
    <property type="match status" value="1"/>
</dbReference>
<dbReference type="InterPro" id="IPR035969">
    <property type="entry name" value="Rab-GAP_TBC_sf"/>
</dbReference>
<evidence type="ECO:0000313" key="4">
    <source>
        <dbReference type="EMBL" id="ONH65564.1"/>
    </source>
</evidence>
<dbReference type="AlphaFoldDB" id="A0A061APG9"/>
<dbReference type="PANTHER" id="PTHR22957">
    <property type="entry name" value="TBC1 DOMAIN FAMILY MEMBER GTPASE-ACTIVATING PROTEIN"/>
    <property type="match status" value="1"/>
</dbReference>
<dbReference type="STRING" id="36022.A0A061APG9"/>
<keyword evidence="5" id="KW-1185">Reference proteome</keyword>
<feature type="compositionally biased region" description="Polar residues" evidence="1">
    <location>
        <begin position="89"/>
        <end position="112"/>
    </location>
</feature>
<protein>
    <submittedName>
        <fullName evidence="3">CYFA0S03e03774g1_1</fullName>
    </submittedName>
    <submittedName>
        <fullName evidence="4">GTPase-activating protein GYP6</fullName>
    </submittedName>
</protein>
<dbReference type="VEuPathDB" id="FungiDB:BON22_4446"/>
<feature type="domain" description="Rab-GAP TBC" evidence="2">
    <location>
        <begin position="34"/>
        <end position="275"/>
    </location>
</feature>
<evidence type="ECO:0000313" key="3">
    <source>
        <dbReference type="EMBL" id="CDR39475.1"/>
    </source>
</evidence>
<dbReference type="PANTHER" id="PTHR22957:SF27">
    <property type="entry name" value="TBC1 DOMAIN FAMILY MEMBER 13"/>
    <property type="match status" value="1"/>
</dbReference>
<reference evidence="4" key="3">
    <citation type="submission" date="2017-01" db="EMBL/GenBank/DDBJ databases">
        <authorList>
            <person name="Mah S.A."/>
            <person name="Swanson W.J."/>
            <person name="Moy G.W."/>
            <person name="Vacquier V.D."/>
        </authorList>
    </citation>
    <scope>NUCLEOTIDE SEQUENCE [LARGE SCALE GENOMIC DNA]</scope>
    <source>
        <strain evidence="4">65</strain>
    </source>
</reference>
<reference evidence="5" key="2">
    <citation type="journal article" date="2017" name="Genome Announc.">
        <title>Genome sequences of Cyberlindnera fabianii 65, Pichia kudriavzevii 129, and Saccharomyces cerevisiae 131 isolated from fermented masau fruits in Zimbabwe.</title>
        <authorList>
            <person name="van Rijswijck I.M.H."/>
            <person name="Derks M.F.L."/>
            <person name="Abee T."/>
            <person name="de Ridder D."/>
            <person name="Smid E.J."/>
        </authorList>
    </citation>
    <scope>NUCLEOTIDE SEQUENCE [LARGE SCALE GENOMIC DNA]</scope>
    <source>
        <strain evidence="5">65</strain>
    </source>
</reference>
<sequence>MSIQHSEKVRLTRKHYPTLKELKLAVLKGEYHQGIAFFSRSFLWKTVCLNSYKVEFLEDELKPVPSASSVEVSSANDTDNNSDTSPSSVGRTKTPSTLEPTTSDPLSQPTPDTTHHTSDEQDILDVIRMDVDRLLIAPIFTQSEVKADITQILYNYNNFTPYKQGYHEICGLVYLQLYNDDPTNDKIRIETFNIFTSLMLSVVPNFYNEDSLIGWCISVFNKYLRLIDPPLYDLLVRQYRIESQIWLIRWVRLVFLRELGMDNTLKLLDFLVCYDHDLCKLFPFLIVLFLIKIKLELAHCEDNGEVLYLLLHYPHKEMTMEEIKEIGDYAIQLYGLTEDKLGKAGLALNNKWYPGIKWEKMKDLGRLRMELKLQRRVRGALNGKK</sequence>
<organism evidence="3">
    <name type="scientific">Cyberlindnera fabianii</name>
    <name type="common">Yeast</name>
    <name type="synonym">Hansenula fabianii</name>
    <dbReference type="NCBI Taxonomy" id="36022"/>
    <lineage>
        <taxon>Eukaryota</taxon>
        <taxon>Fungi</taxon>
        <taxon>Dikarya</taxon>
        <taxon>Ascomycota</taxon>
        <taxon>Saccharomycotina</taxon>
        <taxon>Saccharomycetes</taxon>
        <taxon>Phaffomycetales</taxon>
        <taxon>Phaffomycetaceae</taxon>
        <taxon>Cyberlindnera</taxon>
    </lineage>
</organism>
<dbReference type="GO" id="GO:0005096">
    <property type="term" value="F:GTPase activator activity"/>
    <property type="evidence" value="ECO:0007669"/>
    <property type="project" value="TreeGrafter"/>
</dbReference>
<dbReference type="EMBL" id="LK052888">
    <property type="protein sequence ID" value="CDR39475.1"/>
    <property type="molecule type" value="Genomic_DNA"/>
</dbReference>
<evidence type="ECO:0000313" key="5">
    <source>
        <dbReference type="Proteomes" id="UP000189513"/>
    </source>
</evidence>
<dbReference type="Proteomes" id="UP000189513">
    <property type="component" value="Unassembled WGS sequence"/>
</dbReference>
<dbReference type="Pfam" id="PF00566">
    <property type="entry name" value="RabGAP-TBC"/>
    <property type="match status" value="1"/>
</dbReference>
<dbReference type="GO" id="GO:0006886">
    <property type="term" value="P:intracellular protein transport"/>
    <property type="evidence" value="ECO:0007669"/>
    <property type="project" value="TreeGrafter"/>
</dbReference>
<dbReference type="SMART" id="SM00164">
    <property type="entry name" value="TBC"/>
    <property type="match status" value="1"/>
</dbReference>
<evidence type="ECO:0000259" key="2">
    <source>
        <dbReference type="PROSITE" id="PS50086"/>
    </source>
</evidence>
<proteinExistence type="predicted"/>
<dbReference type="SUPFAM" id="SSF47923">
    <property type="entry name" value="Ypt/Rab-GAP domain of gyp1p"/>
    <property type="match status" value="2"/>
</dbReference>
<dbReference type="PROSITE" id="PS50086">
    <property type="entry name" value="TBC_RABGAP"/>
    <property type="match status" value="1"/>
</dbReference>